<evidence type="ECO:0000313" key="3">
    <source>
        <dbReference type="Proteomes" id="UP000019804"/>
    </source>
</evidence>
<dbReference type="Proteomes" id="UP000019804">
    <property type="component" value="Unassembled WGS sequence"/>
</dbReference>
<proteinExistence type="predicted"/>
<keyword evidence="1" id="KW-1133">Transmembrane helix</keyword>
<evidence type="ECO:0000256" key="1">
    <source>
        <dbReference type="SAM" id="Phobius"/>
    </source>
</evidence>
<dbReference type="GeneID" id="63694625"/>
<keyword evidence="1" id="KW-0812">Transmembrane</keyword>
<evidence type="ECO:0000313" key="2">
    <source>
        <dbReference type="EMBL" id="EYE90244.1"/>
    </source>
</evidence>
<sequence length="89" mass="10062">MTDHDSWTRGQQLFYSLLPLYVPEALAPYIIFPIFFLAPNRLGLGSYRIKFTAMDGNNGPIDPKVKDGKHCGSADICDPEITSHREVHR</sequence>
<protein>
    <submittedName>
        <fullName evidence="2">Uncharacterized protein</fullName>
    </submittedName>
</protein>
<dbReference type="RefSeq" id="XP_040633934.1">
    <property type="nucleotide sequence ID" value="XM_040779501.1"/>
</dbReference>
<name>A0A017S0T6_ASPRC</name>
<accession>A0A017S0T6</accession>
<keyword evidence="3" id="KW-1185">Reference proteome</keyword>
<dbReference type="EMBL" id="KK088465">
    <property type="protein sequence ID" value="EYE90244.1"/>
    <property type="molecule type" value="Genomic_DNA"/>
</dbReference>
<organism evidence="2 3">
    <name type="scientific">Aspergillus ruber (strain CBS 135680)</name>
    <dbReference type="NCBI Taxonomy" id="1388766"/>
    <lineage>
        <taxon>Eukaryota</taxon>
        <taxon>Fungi</taxon>
        <taxon>Dikarya</taxon>
        <taxon>Ascomycota</taxon>
        <taxon>Pezizomycotina</taxon>
        <taxon>Eurotiomycetes</taxon>
        <taxon>Eurotiomycetidae</taxon>
        <taxon>Eurotiales</taxon>
        <taxon>Aspergillaceae</taxon>
        <taxon>Aspergillus</taxon>
        <taxon>Aspergillus subgen. Aspergillus</taxon>
    </lineage>
</organism>
<dbReference type="HOGENOM" id="CLU_2454331_0_0_1"/>
<feature type="transmembrane region" description="Helical" evidence="1">
    <location>
        <begin position="20"/>
        <end position="38"/>
    </location>
</feature>
<reference evidence="3" key="1">
    <citation type="journal article" date="2014" name="Nat. Commun.">
        <title>Genomic adaptations of the halophilic Dead Sea filamentous fungus Eurotium rubrum.</title>
        <authorList>
            <person name="Kis-Papo T."/>
            <person name="Weig A.R."/>
            <person name="Riley R."/>
            <person name="Persoh D."/>
            <person name="Salamov A."/>
            <person name="Sun H."/>
            <person name="Lipzen A."/>
            <person name="Wasser S.P."/>
            <person name="Rambold G."/>
            <person name="Grigoriev I.V."/>
            <person name="Nevo E."/>
        </authorList>
    </citation>
    <scope>NUCLEOTIDE SEQUENCE [LARGE SCALE GENOMIC DNA]</scope>
    <source>
        <strain evidence="3">CBS 135680</strain>
    </source>
</reference>
<keyword evidence="1" id="KW-0472">Membrane</keyword>
<gene>
    <name evidence="2" type="ORF">EURHEDRAFT_382174</name>
</gene>
<dbReference type="AlphaFoldDB" id="A0A017S0T6"/>